<feature type="transmembrane region" description="Helical" evidence="6">
    <location>
        <begin position="77"/>
        <end position="95"/>
    </location>
</feature>
<keyword evidence="3 5" id="KW-0378">Hydrolase</keyword>
<dbReference type="NCBIfam" id="TIGR04183">
    <property type="entry name" value="Por_Secre_tail"/>
    <property type="match status" value="1"/>
</dbReference>
<keyword evidence="6" id="KW-0472">Membrane</keyword>
<dbReference type="PROSITE" id="PS51892">
    <property type="entry name" value="SUBTILASE"/>
    <property type="match status" value="1"/>
</dbReference>
<dbReference type="PRINTS" id="PR00723">
    <property type="entry name" value="SUBTILISIN"/>
</dbReference>
<feature type="active site" description="Charge relay system" evidence="5">
    <location>
        <position position="521"/>
    </location>
</feature>
<evidence type="ECO:0000259" key="7">
    <source>
        <dbReference type="Pfam" id="PF00082"/>
    </source>
</evidence>
<gene>
    <name evidence="9" type="ORF">LV89_02229</name>
</gene>
<feature type="domain" description="Secretion system C-terminal sorting" evidence="8">
    <location>
        <begin position="590"/>
        <end position="657"/>
    </location>
</feature>
<feature type="domain" description="Peptidase S8/S53" evidence="7">
    <location>
        <begin position="294"/>
        <end position="567"/>
    </location>
</feature>
<dbReference type="InterPro" id="IPR026444">
    <property type="entry name" value="Secre_tail"/>
</dbReference>
<dbReference type="GO" id="GO:0004252">
    <property type="term" value="F:serine-type endopeptidase activity"/>
    <property type="evidence" value="ECO:0007669"/>
    <property type="project" value="UniProtKB-UniRule"/>
</dbReference>
<feature type="active site" description="Charge relay system" evidence="5">
    <location>
        <position position="343"/>
    </location>
</feature>
<organism evidence="9 10">
    <name type="scientific">Arcicella aurantiaca</name>
    <dbReference type="NCBI Taxonomy" id="591202"/>
    <lineage>
        <taxon>Bacteria</taxon>
        <taxon>Pseudomonadati</taxon>
        <taxon>Bacteroidota</taxon>
        <taxon>Cytophagia</taxon>
        <taxon>Cytophagales</taxon>
        <taxon>Flectobacillaceae</taxon>
        <taxon>Arcicella</taxon>
    </lineage>
</organism>
<feature type="active site" description="Charge relay system" evidence="5">
    <location>
        <position position="303"/>
    </location>
</feature>
<reference evidence="9 10" key="1">
    <citation type="submission" date="2018-05" db="EMBL/GenBank/DDBJ databases">
        <title>Genomic Encyclopedia of Archaeal and Bacterial Type Strains, Phase II (KMG-II): from individual species to whole genera.</title>
        <authorList>
            <person name="Goeker M."/>
        </authorList>
    </citation>
    <scope>NUCLEOTIDE SEQUENCE [LARGE SCALE GENOMIC DNA]</scope>
    <source>
        <strain evidence="9 10">DSM 22214</strain>
    </source>
</reference>
<dbReference type="GO" id="GO:0006508">
    <property type="term" value="P:proteolysis"/>
    <property type="evidence" value="ECO:0007669"/>
    <property type="project" value="UniProtKB-KW"/>
</dbReference>
<dbReference type="InterPro" id="IPR000209">
    <property type="entry name" value="Peptidase_S8/S53_dom"/>
</dbReference>
<dbReference type="PROSITE" id="PS00136">
    <property type="entry name" value="SUBTILASE_ASP"/>
    <property type="match status" value="1"/>
</dbReference>
<evidence type="ECO:0000313" key="10">
    <source>
        <dbReference type="Proteomes" id="UP000245489"/>
    </source>
</evidence>
<evidence type="ECO:0000256" key="5">
    <source>
        <dbReference type="PROSITE-ProRule" id="PRU01240"/>
    </source>
</evidence>
<dbReference type="EMBL" id="QGGO01000010">
    <property type="protein sequence ID" value="PWK26720.1"/>
    <property type="molecule type" value="Genomic_DNA"/>
</dbReference>
<evidence type="ECO:0000256" key="4">
    <source>
        <dbReference type="ARBA" id="ARBA00022825"/>
    </source>
</evidence>
<dbReference type="PANTHER" id="PTHR43806:SF67">
    <property type="entry name" value="EGF-LIKE DOMAIN-CONTAINING PROTEIN"/>
    <property type="match status" value="1"/>
</dbReference>
<proteinExistence type="inferred from homology"/>
<dbReference type="OrthoDB" id="9792152at2"/>
<dbReference type="Gene3D" id="3.40.50.200">
    <property type="entry name" value="Peptidase S8/S53 domain"/>
    <property type="match status" value="1"/>
</dbReference>
<accession>A0A316E9H8</accession>
<dbReference type="InterPro" id="IPR023827">
    <property type="entry name" value="Peptidase_S8_Asp-AS"/>
</dbReference>
<keyword evidence="6" id="KW-1133">Transmembrane helix</keyword>
<keyword evidence="2 5" id="KW-0645">Protease</keyword>
<dbReference type="AlphaFoldDB" id="A0A316E9H8"/>
<keyword evidence="6" id="KW-0812">Transmembrane</keyword>
<name>A0A316E9H8_9BACT</name>
<dbReference type="InterPro" id="IPR036852">
    <property type="entry name" value="Peptidase_S8/S53_dom_sf"/>
</dbReference>
<feature type="transmembrane region" description="Helical" evidence="6">
    <location>
        <begin position="21"/>
        <end position="41"/>
    </location>
</feature>
<evidence type="ECO:0000313" key="9">
    <source>
        <dbReference type="EMBL" id="PWK26720.1"/>
    </source>
</evidence>
<evidence type="ECO:0000256" key="1">
    <source>
        <dbReference type="ARBA" id="ARBA00011073"/>
    </source>
</evidence>
<evidence type="ECO:0000256" key="6">
    <source>
        <dbReference type="SAM" id="Phobius"/>
    </source>
</evidence>
<dbReference type="Pfam" id="PF18962">
    <property type="entry name" value="Por_Secre_tail"/>
    <property type="match status" value="1"/>
</dbReference>
<keyword evidence="10" id="KW-1185">Reference proteome</keyword>
<feature type="transmembrane region" description="Helical" evidence="6">
    <location>
        <begin position="47"/>
        <end position="65"/>
    </location>
</feature>
<comment type="caution">
    <text evidence="9">The sequence shown here is derived from an EMBL/GenBank/DDBJ whole genome shotgun (WGS) entry which is preliminary data.</text>
</comment>
<dbReference type="Proteomes" id="UP000245489">
    <property type="component" value="Unassembled WGS sequence"/>
</dbReference>
<dbReference type="RefSeq" id="WP_109742965.1">
    <property type="nucleotide sequence ID" value="NZ_QGGO01000010.1"/>
</dbReference>
<dbReference type="InterPro" id="IPR015500">
    <property type="entry name" value="Peptidase_S8_subtilisin-rel"/>
</dbReference>
<protein>
    <submittedName>
        <fullName evidence="9">Putative secreted protein (Por secretion system target)</fullName>
    </submittedName>
</protein>
<dbReference type="SUPFAM" id="SSF52743">
    <property type="entry name" value="Subtilisin-like"/>
    <property type="match status" value="1"/>
</dbReference>
<keyword evidence="4 5" id="KW-0720">Serine protease</keyword>
<dbReference type="InterPro" id="IPR050131">
    <property type="entry name" value="Peptidase_S8_subtilisin-like"/>
</dbReference>
<evidence type="ECO:0000259" key="8">
    <source>
        <dbReference type="Pfam" id="PF18962"/>
    </source>
</evidence>
<dbReference type="PANTHER" id="PTHR43806">
    <property type="entry name" value="PEPTIDASE S8"/>
    <property type="match status" value="1"/>
</dbReference>
<comment type="similarity">
    <text evidence="1 5">Belongs to the peptidase S8 family.</text>
</comment>
<sequence length="663" mass="73308">MEKSSQLSVISKQLSVNSYQLSVIGYWLLVIGYYLGIIQKWIRNKVLGSVCYLLFTVYCSLFTATQKWIRNKVLGSVCYLLFTVYCSLFTATQKWIRNKVLGSVCYLLFTVYCSLFTATQKWIRNKVLGSVCYLLFTVYCSLFTANCSAQGKYLITFKDKNNSPYSVSKPLEFLSQRSVNRRIKQKIAVNTRDLPVNPSYLTEITKAGGKIWFTSRWMNAALVQTTEANLTNILKLSFVKGLEINGTIDDPRTRTGRQKSKFEALETEAFNYGLAKTQNEMIGVNTIHDLGLQGQGMMIGVLDAGFNNANNIPALKAIFDEKRIVGTYDFVKKETSVYEDDGHGTAVLSCMGAYTEGSMIGSAPKASYLLLRSEDAPSEYIIEEANWLFAAEYADSVGVDLINSSLGYTTFDDAKTDHTYADLNGNKTIAARAADWAAAVGIVCVISAGNEGNGAWKYIGTPADADSVIAVGAVTATKTLASFSSLGIPTDKRIKPDLMAMGQSVAVVAPTSSVTTSSGTSFSSPILCGMLACYWQAYPNLTAIEVIDKARKSGSQYDNPDNKFGYGIPNLSKSIQILNTQNELETWLEVFPNPTKNEITIRLRNFTGKTYELNLTDIAGRRYLSETMDSQIKTISLDKISSGMYFLRVGNDEKNSLIKLWKE</sequence>
<dbReference type="Pfam" id="PF00082">
    <property type="entry name" value="Peptidase_S8"/>
    <property type="match status" value="1"/>
</dbReference>
<evidence type="ECO:0000256" key="3">
    <source>
        <dbReference type="ARBA" id="ARBA00022801"/>
    </source>
</evidence>
<feature type="transmembrane region" description="Helical" evidence="6">
    <location>
        <begin position="101"/>
        <end position="118"/>
    </location>
</feature>
<evidence type="ECO:0000256" key="2">
    <source>
        <dbReference type="ARBA" id="ARBA00022670"/>
    </source>
</evidence>